<keyword evidence="5" id="KW-1185">Reference proteome</keyword>
<evidence type="ECO:0000313" key="5">
    <source>
        <dbReference type="Proteomes" id="UP000005226"/>
    </source>
</evidence>
<dbReference type="Ensembl" id="ENSTRUT00000083421.1">
    <property type="protein sequence ID" value="ENSTRUP00000083590.1"/>
    <property type="gene ID" value="ENSTRUG00000029764.1"/>
</dbReference>
<dbReference type="GO" id="GO:0008284">
    <property type="term" value="P:positive regulation of cell population proliferation"/>
    <property type="evidence" value="ECO:0007669"/>
    <property type="project" value="Ensembl"/>
</dbReference>
<keyword evidence="2" id="KW-0732">Signal</keyword>
<dbReference type="SMART" id="SM00442">
    <property type="entry name" value="FGF"/>
    <property type="match status" value="1"/>
</dbReference>
<dbReference type="GO" id="GO:0048709">
    <property type="term" value="P:oligodendrocyte differentiation"/>
    <property type="evidence" value="ECO:0007669"/>
    <property type="project" value="Ensembl"/>
</dbReference>
<evidence type="ECO:0000256" key="3">
    <source>
        <dbReference type="SAM" id="MobiDB-lite"/>
    </source>
</evidence>
<proteinExistence type="inferred from homology"/>
<gene>
    <name evidence="4" type="primary">fgf19</name>
</gene>
<dbReference type="Gene3D" id="2.80.10.50">
    <property type="match status" value="1"/>
</dbReference>
<feature type="region of interest" description="Disordered" evidence="3">
    <location>
        <begin position="181"/>
        <end position="217"/>
    </location>
</feature>
<accession>A0A674PD54</accession>
<dbReference type="PRINTS" id="PR00262">
    <property type="entry name" value="IL1HBGF"/>
</dbReference>
<dbReference type="GO" id="GO:0002088">
    <property type="term" value="P:lens development in camera-type eye"/>
    <property type="evidence" value="ECO:0007669"/>
    <property type="project" value="Ensembl"/>
</dbReference>
<dbReference type="InParanoid" id="A0A674PD54"/>
<feature type="signal peptide" evidence="2">
    <location>
        <begin position="1"/>
        <end position="21"/>
    </location>
</feature>
<dbReference type="PROSITE" id="PS00247">
    <property type="entry name" value="HBGF_FGF"/>
    <property type="match status" value="1"/>
</dbReference>
<dbReference type="PANTHER" id="PTHR11486">
    <property type="entry name" value="FIBROBLAST GROWTH FACTOR"/>
    <property type="match status" value="1"/>
</dbReference>
<dbReference type="Proteomes" id="UP000005226">
    <property type="component" value="Chromosome 13"/>
</dbReference>
<dbReference type="GeneTree" id="ENSGT00940000160601"/>
<dbReference type="GO" id="GO:0060041">
    <property type="term" value="P:retina development in camera-type eye"/>
    <property type="evidence" value="ECO:0007669"/>
    <property type="project" value="Ensembl"/>
</dbReference>
<feature type="chain" id="PRO_5025709871" description="Fibroblast growth factor" evidence="2">
    <location>
        <begin position="22"/>
        <end position="217"/>
    </location>
</feature>
<dbReference type="OMA" id="HVTHGWG"/>
<evidence type="ECO:0000256" key="2">
    <source>
        <dbReference type="RuleBase" id="RU049442"/>
    </source>
</evidence>
<dbReference type="FunCoup" id="A0A674PD54">
    <property type="interactions" value="1093"/>
</dbReference>
<dbReference type="GO" id="GO:0008083">
    <property type="term" value="F:growth factor activity"/>
    <property type="evidence" value="ECO:0007669"/>
    <property type="project" value="InterPro"/>
</dbReference>
<reference evidence="4" key="2">
    <citation type="submission" date="2025-08" db="UniProtKB">
        <authorList>
            <consortium name="Ensembl"/>
        </authorList>
    </citation>
    <scope>IDENTIFICATION</scope>
</reference>
<evidence type="ECO:0000313" key="4">
    <source>
        <dbReference type="Ensembl" id="ENSTRUP00000083590.1"/>
    </source>
</evidence>
<dbReference type="PRINTS" id="PR00263">
    <property type="entry name" value="HBGFFGF"/>
</dbReference>
<dbReference type="AlphaFoldDB" id="A0A674PD54"/>
<dbReference type="GO" id="GO:0007420">
    <property type="term" value="P:brain development"/>
    <property type="evidence" value="ECO:0007669"/>
    <property type="project" value="Ensembl"/>
</dbReference>
<dbReference type="InterPro" id="IPR002209">
    <property type="entry name" value="Fibroblast_GF_fam"/>
</dbReference>
<name>A0A674PD54_TAKRU</name>
<dbReference type="Pfam" id="PF00167">
    <property type="entry name" value="FGF"/>
    <property type="match status" value="1"/>
</dbReference>
<sequence length="217" mass="23959">MVLLMLPITVANLFLCAGVLSLPLLDQGSHFPQGWEQVVRFRHLYAASAGLHLLITEEGSIQGSADPTLYSKSNTVSLMEIRPVDPGCVVIRGAATTRFLCIEGAGRLYSSQTYSKDDCTFREQILADGYSVYRSVGHGALVSLGNYRQQLRGEDWSVPTLAQFLPRISSLDQDFKAALDETEKPEQTAPQRSEPVDMVDSFGKLSQIIHSPSFHKR</sequence>
<reference evidence="4" key="3">
    <citation type="submission" date="2025-09" db="UniProtKB">
        <authorList>
            <consortium name="Ensembl"/>
        </authorList>
    </citation>
    <scope>IDENTIFICATION</scope>
</reference>
<reference evidence="4 5" key="1">
    <citation type="journal article" date="2011" name="Genome Biol. Evol.">
        <title>Integration of the genetic map and genome assembly of fugu facilitates insights into distinct features of genome evolution in teleosts and mammals.</title>
        <authorList>
            <person name="Kai W."/>
            <person name="Kikuchi K."/>
            <person name="Tohari S."/>
            <person name="Chew A.K."/>
            <person name="Tay A."/>
            <person name="Fujiwara A."/>
            <person name="Hosoya S."/>
            <person name="Suetake H."/>
            <person name="Naruse K."/>
            <person name="Brenner S."/>
            <person name="Suzuki Y."/>
            <person name="Venkatesh B."/>
        </authorList>
    </citation>
    <scope>NUCLEOTIDE SEQUENCE [LARGE SCALE GENOMIC DNA]</scope>
</reference>
<dbReference type="GO" id="GO:0031290">
    <property type="term" value="P:retinal ganglion cell axon guidance"/>
    <property type="evidence" value="ECO:0007669"/>
    <property type="project" value="Ensembl"/>
</dbReference>
<dbReference type="InterPro" id="IPR008996">
    <property type="entry name" value="IL1/FGF"/>
</dbReference>
<organism evidence="4 5">
    <name type="scientific">Takifugu rubripes</name>
    <name type="common">Japanese pufferfish</name>
    <name type="synonym">Fugu rubripes</name>
    <dbReference type="NCBI Taxonomy" id="31033"/>
    <lineage>
        <taxon>Eukaryota</taxon>
        <taxon>Metazoa</taxon>
        <taxon>Chordata</taxon>
        <taxon>Craniata</taxon>
        <taxon>Vertebrata</taxon>
        <taxon>Euteleostomi</taxon>
        <taxon>Actinopterygii</taxon>
        <taxon>Neopterygii</taxon>
        <taxon>Teleostei</taxon>
        <taxon>Neoteleostei</taxon>
        <taxon>Acanthomorphata</taxon>
        <taxon>Eupercaria</taxon>
        <taxon>Tetraodontiformes</taxon>
        <taxon>Tetradontoidea</taxon>
        <taxon>Tetraodontidae</taxon>
        <taxon>Takifugu</taxon>
    </lineage>
</organism>
<evidence type="ECO:0000256" key="1">
    <source>
        <dbReference type="ARBA" id="ARBA00007936"/>
    </source>
</evidence>
<protein>
    <recommendedName>
        <fullName evidence="2">Fibroblast growth factor</fullName>
        <shortName evidence="2">FGF</shortName>
    </recommendedName>
</protein>
<dbReference type="SUPFAM" id="SSF50353">
    <property type="entry name" value="Cytokine"/>
    <property type="match status" value="1"/>
</dbReference>
<dbReference type="GO" id="GO:0050769">
    <property type="term" value="P:positive regulation of neurogenesis"/>
    <property type="evidence" value="ECO:0007669"/>
    <property type="project" value="Ensembl"/>
</dbReference>
<dbReference type="GO" id="GO:0048665">
    <property type="term" value="P:neuron fate specification"/>
    <property type="evidence" value="ECO:0007669"/>
    <property type="project" value="Ensembl"/>
</dbReference>
<comment type="similarity">
    <text evidence="1 2">Belongs to the heparin-binding growth factors family.</text>
</comment>